<dbReference type="EMBL" id="JAOXML010000006">
    <property type="protein sequence ID" value="MCV4376941.1"/>
    <property type="molecule type" value="Genomic_DNA"/>
</dbReference>
<evidence type="ECO:0000313" key="4">
    <source>
        <dbReference type="Proteomes" id="UP001207294"/>
    </source>
</evidence>
<evidence type="ECO:0000256" key="2">
    <source>
        <dbReference type="SAM" id="SignalP"/>
    </source>
</evidence>
<organism evidence="3 4">
    <name type="scientific">Pseudomonas capsici</name>
    <dbReference type="NCBI Taxonomy" id="2810614"/>
    <lineage>
        <taxon>Bacteria</taxon>
        <taxon>Pseudomonadati</taxon>
        <taxon>Pseudomonadota</taxon>
        <taxon>Gammaproteobacteria</taxon>
        <taxon>Pseudomonadales</taxon>
        <taxon>Pseudomonadaceae</taxon>
        <taxon>Pseudomonas</taxon>
    </lineage>
</organism>
<name>A0ABT3BW68_9PSED</name>
<keyword evidence="2" id="KW-0732">Signal</keyword>
<protein>
    <submittedName>
        <fullName evidence="3">DUF4124 domain-containing protein</fullName>
    </submittedName>
</protein>
<accession>A0ABT3BW68</accession>
<keyword evidence="4" id="KW-1185">Reference proteome</keyword>
<sequence>MKWPSLALAAAALSFNGTAHSEIFKCTSPEGHVSFASIPCAEGDANTSIQRQGPPKMLRQGEPVDHAHKVNLKATEYLKISGRAKVNVYETESYKQYQRDRPPPPTAVSQCKSPLYDSQCFDPSGGMSSKKVGK</sequence>
<proteinExistence type="predicted"/>
<dbReference type="Proteomes" id="UP001207294">
    <property type="component" value="Unassembled WGS sequence"/>
</dbReference>
<feature type="region of interest" description="Disordered" evidence="1">
    <location>
        <begin position="93"/>
        <end position="112"/>
    </location>
</feature>
<dbReference type="GeneID" id="93563531"/>
<gene>
    <name evidence="3" type="ORF">OH718_10070</name>
</gene>
<comment type="caution">
    <text evidence="3">The sequence shown here is derived from an EMBL/GenBank/DDBJ whole genome shotgun (WGS) entry which is preliminary data.</text>
</comment>
<dbReference type="RefSeq" id="WP_206402886.1">
    <property type="nucleotide sequence ID" value="NZ_JAFGZD010000020.1"/>
</dbReference>
<evidence type="ECO:0000256" key="1">
    <source>
        <dbReference type="SAM" id="MobiDB-lite"/>
    </source>
</evidence>
<feature type="signal peptide" evidence="2">
    <location>
        <begin position="1"/>
        <end position="21"/>
    </location>
</feature>
<reference evidence="3 4" key="1">
    <citation type="submission" date="2022-10" db="EMBL/GenBank/DDBJ databases">
        <title>Characterization of Pseudomonas capsici strains from pepper and tomato in Georgia.</title>
        <authorList>
            <person name="Zhao M."/>
            <person name="Dutta B."/>
        </authorList>
    </citation>
    <scope>NUCLEOTIDE SEQUENCE [LARGE SCALE GENOMIC DNA]</scope>
    <source>
        <strain evidence="3 4">Pc20-5</strain>
    </source>
</reference>
<evidence type="ECO:0000313" key="3">
    <source>
        <dbReference type="EMBL" id="MCV4376941.1"/>
    </source>
</evidence>
<feature type="chain" id="PRO_5045292178" evidence="2">
    <location>
        <begin position="22"/>
        <end position="134"/>
    </location>
</feature>